<keyword evidence="1" id="KW-0812">Transmembrane</keyword>
<accession>A0A067WCU8</accession>
<dbReference type="PATRIC" id="fig|1134510.3.peg.1386"/>
<feature type="transmembrane region" description="Helical" evidence="1">
    <location>
        <begin position="15"/>
        <end position="32"/>
    </location>
</feature>
<evidence type="ECO:0000256" key="1">
    <source>
        <dbReference type="SAM" id="Phobius"/>
    </source>
</evidence>
<dbReference type="AlphaFoldDB" id="A0A067WCU8"/>
<evidence type="ECO:0000313" key="2">
    <source>
        <dbReference type="EMBL" id="KEC54623.1"/>
    </source>
</evidence>
<proteinExistence type="predicted"/>
<dbReference type="Proteomes" id="UP000027015">
    <property type="component" value="Unassembled WGS sequence"/>
</dbReference>
<organism evidence="2 3">
    <name type="scientific">Bartonella koehlerae C-29</name>
    <dbReference type="NCBI Taxonomy" id="1134510"/>
    <lineage>
        <taxon>Bacteria</taxon>
        <taxon>Pseudomonadati</taxon>
        <taxon>Pseudomonadota</taxon>
        <taxon>Alphaproteobacteria</taxon>
        <taxon>Hyphomicrobiales</taxon>
        <taxon>Bartonellaceae</taxon>
        <taxon>Bartonella</taxon>
    </lineage>
</organism>
<dbReference type="RefSeq" id="WP_051665596.1">
    <property type="nucleotide sequence ID" value="NZ_CADEAH010000004.1"/>
</dbReference>
<dbReference type="eggNOG" id="ENOG50301K5">
    <property type="taxonomic scope" value="Bacteria"/>
</dbReference>
<gene>
    <name evidence="2" type="ORF">O9A_01237</name>
</gene>
<comment type="caution">
    <text evidence="2">The sequence shown here is derived from an EMBL/GenBank/DDBJ whole genome shotgun (WGS) entry which is preliminary data.</text>
</comment>
<dbReference type="EMBL" id="AHPL01000010">
    <property type="protein sequence ID" value="KEC54623.1"/>
    <property type="molecule type" value="Genomic_DNA"/>
</dbReference>
<dbReference type="OrthoDB" id="7923897at2"/>
<name>A0A067WCU8_9HYPH</name>
<evidence type="ECO:0000313" key="3">
    <source>
        <dbReference type="Proteomes" id="UP000027015"/>
    </source>
</evidence>
<sequence length="139" mass="15644">MVYKVEVTESFRRRVLVIVFFFLFFAASLFVFRNPSTYLFLFNRSFSSNQVSVIESNQVSVIEGMIIERLEVSFPGIIMKLSKLNPQQKKQLIEQVYHDIVAIASAKGQSIGQARKLGEVGAVVLSRAISRGAVADAYF</sequence>
<keyword evidence="3" id="KW-1185">Reference proteome</keyword>
<dbReference type="HOGENOM" id="CLU_163176_0_0_5"/>
<reference evidence="2 3" key="1">
    <citation type="submission" date="2012-04" db="EMBL/GenBank/DDBJ databases">
        <title>The Genome Sequence of Bartonella koehlerae C-29.</title>
        <authorList>
            <consortium name="The Broad Institute Genome Sequencing Platform"/>
            <consortium name="The Broad Institute Genome Sequencing Center for Infectious Disease"/>
            <person name="Feldgarden M."/>
            <person name="Kirby J."/>
            <person name="Kosoy M."/>
            <person name="Birtles R."/>
            <person name="Probert W.S."/>
            <person name="Chiaraviglio L."/>
            <person name="Walker B."/>
            <person name="Young S.K."/>
            <person name="Zeng Q."/>
            <person name="Gargeya S."/>
            <person name="Fitzgerald M."/>
            <person name="Haas B."/>
            <person name="Abouelleil A."/>
            <person name="Alvarado L."/>
            <person name="Arachchi H.M."/>
            <person name="Berlin A.M."/>
            <person name="Chapman S.B."/>
            <person name="Goldberg J."/>
            <person name="Griggs A."/>
            <person name="Gujja S."/>
            <person name="Hansen M."/>
            <person name="Howarth C."/>
            <person name="Imamovic A."/>
            <person name="Larimer J."/>
            <person name="McCowen C."/>
            <person name="Montmayeur A."/>
            <person name="Murphy C."/>
            <person name="Neiman D."/>
            <person name="Pearson M."/>
            <person name="Priest M."/>
            <person name="Roberts A."/>
            <person name="Saif S."/>
            <person name="Shea T."/>
            <person name="Sisk P."/>
            <person name="Sykes S."/>
            <person name="Wortman J."/>
            <person name="Nusbaum C."/>
            <person name="Birren B."/>
        </authorList>
    </citation>
    <scope>NUCLEOTIDE SEQUENCE [LARGE SCALE GENOMIC DNA]</scope>
    <source>
        <strain evidence="2 3">C-29</strain>
    </source>
</reference>
<keyword evidence="1" id="KW-0472">Membrane</keyword>
<protein>
    <submittedName>
        <fullName evidence="2">Uncharacterized protein</fullName>
    </submittedName>
</protein>
<keyword evidence="1" id="KW-1133">Transmembrane helix</keyword>